<evidence type="ECO:0000313" key="2">
    <source>
        <dbReference type="Proteomes" id="UP000002747"/>
    </source>
</evidence>
<accession>C7BJZ3</accession>
<dbReference type="AlphaFoldDB" id="C7BJZ3"/>
<organism evidence="1 2">
    <name type="scientific">Photorhabdus asymbiotica subsp. asymbiotica (strain ATCC 43949 / 3105-77)</name>
    <name type="common">Xenorhabdus luminescens (strain 2)</name>
    <dbReference type="NCBI Taxonomy" id="553480"/>
    <lineage>
        <taxon>Bacteria</taxon>
        <taxon>Pseudomonadati</taxon>
        <taxon>Pseudomonadota</taxon>
        <taxon>Gammaproteobacteria</taxon>
        <taxon>Enterobacterales</taxon>
        <taxon>Morganellaceae</taxon>
        <taxon>Photorhabdus</taxon>
    </lineage>
</organism>
<name>C7BJZ3_PHOAA</name>
<protein>
    <submittedName>
        <fullName evidence="1">Uncharacterized protein</fullName>
    </submittedName>
</protein>
<dbReference type="KEGG" id="pay:PAU_02141"/>
<proteinExistence type="predicted"/>
<reference evidence="1 2" key="1">
    <citation type="journal article" date="2009" name="BMC Genomics">
        <title>Comparative genomics of the emerging human pathogen Photorhabdus asymbiotica with the insect pathogen Photorhabdus luminescens.</title>
        <authorList>
            <person name="Wilkinson P."/>
            <person name="Waterfield N.R."/>
            <person name="Crossman L."/>
            <person name="Corton C."/>
            <person name="Sanchez-Contreras M."/>
            <person name="Vlisidou I."/>
            <person name="Barron A."/>
            <person name="Bignell A."/>
            <person name="Clark L."/>
            <person name="Ormond D."/>
            <person name="Mayho M."/>
            <person name="Bason N."/>
            <person name="Smith F."/>
            <person name="Simmonds M."/>
            <person name="Churcher C."/>
            <person name="Harris D."/>
            <person name="Thompson N.R."/>
            <person name="Quail M."/>
            <person name="Parkhill J."/>
            <person name="ffrench-Constant R.H."/>
        </authorList>
    </citation>
    <scope>NUCLEOTIDE SEQUENCE [LARGE SCALE GENOMIC DNA]</scope>
    <source>
        <strain evidence="2">ATCC 43949 / 3105-77</strain>
    </source>
</reference>
<sequence length="36" mass="4379">MDLHLVQEYIIYTTIKLRKLVQDKKYFSGPVSKFYI</sequence>
<evidence type="ECO:0000313" key="1">
    <source>
        <dbReference type="EMBL" id="CAQ84233.1"/>
    </source>
</evidence>
<gene>
    <name evidence="1" type="ordered locus">PAU_02141</name>
</gene>
<dbReference type="Proteomes" id="UP000002747">
    <property type="component" value="Chromosome"/>
</dbReference>
<dbReference type="EMBL" id="FM162591">
    <property type="protein sequence ID" value="CAQ84233.1"/>
    <property type="molecule type" value="Genomic_DNA"/>
</dbReference>